<proteinExistence type="predicted"/>
<accession>A0A2A7SAD7</accession>
<reference evidence="3" key="2">
    <citation type="submission" date="2017-09" db="EMBL/GenBank/DDBJ databases">
        <title>FDA dAtabase for Regulatory Grade micrObial Sequences (FDA-ARGOS): Supporting development and validation of Infectious Disease Dx tests.</title>
        <authorList>
            <person name="Minogue T."/>
            <person name="Wolcott M."/>
            <person name="Wasieloski L."/>
            <person name="Aguilar W."/>
            <person name="Moore D."/>
            <person name="Tallon L."/>
            <person name="Sadzewicz L."/>
            <person name="Ott S."/>
            <person name="Zhao X."/>
            <person name="Nagaraj S."/>
            <person name="Vavikolanu K."/>
            <person name="Aluvathingal J."/>
            <person name="Nadendla S."/>
            <person name="Sichtig H."/>
        </authorList>
    </citation>
    <scope>NUCLEOTIDE SEQUENCE [LARGE SCALE GENOMIC DNA]</scope>
    <source>
        <strain evidence="3">FDAARGOS_390</strain>
    </source>
</reference>
<dbReference type="EMBL" id="PDDY01000004">
    <property type="protein sequence ID" value="PEH40413.1"/>
    <property type="molecule type" value="Genomic_DNA"/>
</dbReference>
<dbReference type="AlphaFoldDB" id="A0A2A7SAD7"/>
<evidence type="ECO:0000313" key="3">
    <source>
        <dbReference type="Proteomes" id="UP000220629"/>
    </source>
</evidence>
<reference evidence="2" key="1">
    <citation type="submission" date="2017-09" db="EMBL/GenBank/DDBJ databases">
        <title>FDA dAtabase for Regulatory Grade micrObial Sequences (FDA-ARGOS): Supporting development and validation of Infectious Disease Dx tests.</title>
        <authorList>
            <person name="Minogue T."/>
            <person name="Wolcott M."/>
            <person name="Wasieloski L."/>
            <person name="Aguilar W."/>
            <person name="Moore D."/>
            <person name="Tallon L.J."/>
            <person name="Sadzewicz L."/>
            <person name="Ott S."/>
            <person name="Zhao X."/>
            <person name="Nagaraj S."/>
            <person name="Vavikolanu K."/>
            <person name="Aluvathingal J."/>
            <person name="Nadendla S."/>
            <person name="Sichtig H."/>
        </authorList>
    </citation>
    <scope>NUCLEOTIDE SEQUENCE</scope>
    <source>
        <strain evidence="2">FDAARGOS_390</strain>
    </source>
</reference>
<dbReference type="Gene3D" id="2.60.200.60">
    <property type="match status" value="1"/>
</dbReference>
<protein>
    <recommendedName>
        <fullName evidence="4">PAAR domain-containing protein</fullName>
    </recommendedName>
</protein>
<dbReference type="EMBL" id="PDDY01000004">
    <property type="protein sequence ID" value="PEH40411.1"/>
    <property type="molecule type" value="Genomic_DNA"/>
</dbReference>
<dbReference type="Proteomes" id="UP000220629">
    <property type="component" value="Unassembled WGS sequence"/>
</dbReference>
<evidence type="ECO:0008006" key="4">
    <source>
        <dbReference type="Google" id="ProtNLM"/>
    </source>
</evidence>
<dbReference type="CDD" id="cd14744">
    <property type="entry name" value="PAAR_CT_2"/>
    <property type="match status" value="1"/>
</dbReference>
<dbReference type="Pfam" id="PF05488">
    <property type="entry name" value="PAAR_motif"/>
    <property type="match status" value="1"/>
</dbReference>
<name>A0A2A7SAD7_BURGA</name>
<sequence>MGFAFIREGDSTSHGGRVLACDPTNTVDGKPLALLGDMVSCPRCGGVFPIVKVKTDLHMTFNGRPVASDGDMTACGATLIATQSSATASPTAGAGNPIGGGRSVVAQQASADQSGAHRGRFQVLDDDTGKPVANHPYTVTGSDGSTIAGTTDENGYTDWLETGRAASLSFERSGPSLV</sequence>
<evidence type="ECO:0000313" key="2">
    <source>
        <dbReference type="EMBL" id="PEH40413.1"/>
    </source>
</evidence>
<organism evidence="2 3">
    <name type="scientific">Burkholderia gladioli</name>
    <name type="common">Pseudomonas marginata</name>
    <name type="synonym">Phytomonas marginata</name>
    <dbReference type="NCBI Taxonomy" id="28095"/>
    <lineage>
        <taxon>Bacteria</taxon>
        <taxon>Pseudomonadati</taxon>
        <taxon>Pseudomonadota</taxon>
        <taxon>Betaproteobacteria</taxon>
        <taxon>Burkholderiales</taxon>
        <taxon>Burkholderiaceae</taxon>
        <taxon>Burkholderia</taxon>
    </lineage>
</organism>
<dbReference type="RefSeq" id="WP_098154829.1">
    <property type="nucleotide sequence ID" value="NZ_PDDY01000004.1"/>
</dbReference>
<comment type="caution">
    <text evidence="2">The sequence shown here is derived from an EMBL/GenBank/DDBJ whole genome shotgun (WGS) entry which is preliminary data.</text>
</comment>
<dbReference type="InterPro" id="IPR008727">
    <property type="entry name" value="PAAR_motif"/>
</dbReference>
<evidence type="ECO:0000313" key="1">
    <source>
        <dbReference type="EMBL" id="PEH40411.1"/>
    </source>
</evidence>
<gene>
    <name evidence="1" type="ORF">CRM94_38090</name>
    <name evidence="2" type="ORF">CRM94_38340</name>
</gene>